<dbReference type="EMBL" id="JBIGHZ010000006">
    <property type="protein sequence ID" value="MFG6449578.1"/>
    <property type="molecule type" value="Genomic_DNA"/>
</dbReference>
<dbReference type="EC" id="2.5.1.15" evidence="4"/>
<dbReference type="Proteomes" id="UP001606099">
    <property type="component" value="Unassembled WGS sequence"/>
</dbReference>
<dbReference type="Pfam" id="PF00809">
    <property type="entry name" value="Pterin_bind"/>
    <property type="match status" value="1"/>
</dbReference>
<evidence type="ECO:0000256" key="5">
    <source>
        <dbReference type="ARBA" id="ARBA00022679"/>
    </source>
</evidence>
<dbReference type="RefSeq" id="WP_394463388.1">
    <property type="nucleotide sequence ID" value="NZ_JBIGHZ010000006.1"/>
</dbReference>
<evidence type="ECO:0000256" key="3">
    <source>
        <dbReference type="ARBA" id="ARBA00004763"/>
    </source>
</evidence>
<evidence type="ECO:0000256" key="8">
    <source>
        <dbReference type="ARBA" id="ARBA00022909"/>
    </source>
</evidence>
<dbReference type="InterPro" id="IPR000489">
    <property type="entry name" value="Pterin-binding_dom"/>
</dbReference>
<comment type="cofactor">
    <cofactor evidence="2">
        <name>Mg(2+)</name>
        <dbReference type="ChEBI" id="CHEBI:18420"/>
    </cofactor>
</comment>
<dbReference type="PROSITE" id="PS00793">
    <property type="entry name" value="DHPS_2"/>
    <property type="match status" value="1"/>
</dbReference>
<dbReference type="PROSITE" id="PS50972">
    <property type="entry name" value="PTERIN_BINDING"/>
    <property type="match status" value="1"/>
</dbReference>
<evidence type="ECO:0000256" key="1">
    <source>
        <dbReference type="ARBA" id="ARBA00000012"/>
    </source>
</evidence>
<dbReference type="PANTHER" id="PTHR20941">
    <property type="entry name" value="FOLATE SYNTHESIS PROTEINS"/>
    <property type="match status" value="1"/>
</dbReference>
<protein>
    <recommendedName>
        <fullName evidence="4">dihydropteroate synthase</fullName>
        <ecNumber evidence="4">2.5.1.15</ecNumber>
    </recommendedName>
</protein>
<name>A0ABW7FZ04_9BURK</name>
<dbReference type="Gene3D" id="3.20.20.20">
    <property type="entry name" value="Dihydropteroate synthase-like"/>
    <property type="match status" value="1"/>
</dbReference>
<evidence type="ECO:0000313" key="11">
    <source>
        <dbReference type="Proteomes" id="UP001606099"/>
    </source>
</evidence>
<dbReference type="NCBIfam" id="TIGR01496">
    <property type="entry name" value="DHPS"/>
    <property type="match status" value="1"/>
</dbReference>
<comment type="caution">
    <text evidence="10">The sequence shown here is derived from an EMBL/GenBank/DDBJ whole genome shotgun (WGS) entry which is preliminary data.</text>
</comment>
<keyword evidence="11" id="KW-1185">Reference proteome</keyword>
<organism evidence="10 11">
    <name type="scientific">Roseateles rivi</name>
    <dbReference type="NCBI Taxonomy" id="3299028"/>
    <lineage>
        <taxon>Bacteria</taxon>
        <taxon>Pseudomonadati</taxon>
        <taxon>Pseudomonadota</taxon>
        <taxon>Betaproteobacteria</taxon>
        <taxon>Burkholderiales</taxon>
        <taxon>Sphaerotilaceae</taxon>
        <taxon>Roseateles</taxon>
    </lineage>
</organism>
<keyword evidence="5 10" id="KW-0808">Transferase</keyword>
<dbReference type="InterPro" id="IPR006390">
    <property type="entry name" value="DHP_synth_dom"/>
</dbReference>
<gene>
    <name evidence="10" type="primary">folP</name>
    <name evidence="10" type="ORF">ACG0Z6_15230</name>
</gene>
<accession>A0ABW7FZ04</accession>
<evidence type="ECO:0000259" key="9">
    <source>
        <dbReference type="PROSITE" id="PS50972"/>
    </source>
</evidence>
<keyword evidence="7" id="KW-0460">Magnesium</keyword>
<dbReference type="CDD" id="cd00739">
    <property type="entry name" value="DHPS"/>
    <property type="match status" value="1"/>
</dbReference>
<comment type="catalytic activity">
    <reaction evidence="1">
        <text>(7,8-dihydropterin-6-yl)methyl diphosphate + 4-aminobenzoate = 7,8-dihydropteroate + diphosphate</text>
        <dbReference type="Rhea" id="RHEA:19949"/>
        <dbReference type="ChEBI" id="CHEBI:17836"/>
        <dbReference type="ChEBI" id="CHEBI:17839"/>
        <dbReference type="ChEBI" id="CHEBI:33019"/>
        <dbReference type="ChEBI" id="CHEBI:72950"/>
        <dbReference type="EC" id="2.5.1.15"/>
    </reaction>
</comment>
<keyword evidence="6" id="KW-0479">Metal-binding</keyword>
<dbReference type="SUPFAM" id="SSF51717">
    <property type="entry name" value="Dihydropteroate synthetase-like"/>
    <property type="match status" value="1"/>
</dbReference>
<comment type="pathway">
    <text evidence="3">Cofactor biosynthesis; tetrahydrofolate biosynthesis; 7,8-dihydrofolate from 2-amino-4-hydroxy-6-hydroxymethyl-7,8-dihydropteridine diphosphate and 4-aminobenzoate: step 1/2.</text>
</comment>
<sequence>MGIVNVTPDSFSDGGVYGEAHAAAQHCEALVRQGADILDIGGESSRPGAIQLSAQDEWQRIEPVLRAALGLGVPVSVDTCKVEVMRRALDVGVDIVNDIRALSAPGAMELLAAHGTAGVCLMHMRGDSATMQGLTDYTDVVREVTLYLQQRCNEAQRCGLAAERVVLDPGYGFAKTTQQNFELLRRQAELLALGRPVLAGWSRKSSLGVVTGRPVEERLAASLAAAVLALEGGARILRVHDVAPTVDVVKVWLASHEVGAVTA</sequence>
<evidence type="ECO:0000256" key="4">
    <source>
        <dbReference type="ARBA" id="ARBA00012458"/>
    </source>
</evidence>
<evidence type="ECO:0000256" key="7">
    <source>
        <dbReference type="ARBA" id="ARBA00022842"/>
    </source>
</evidence>
<dbReference type="InterPro" id="IPR045031">
    <property type="entry name" value="DHP_synth-like"/>
</dbReference>
<evidence type="ECO:0000256" key="6">
    <source>
        <dbReference type="ARBA" id="ARBA00022723"/>
    </source>
</evidence>
<dbReference type="InterPro" id="IPR011005">
    <property type="entry name" value="Dihydropteroate_synth-like_sf"/>
</dbReference>
<evidence type="ECO:0000313" key="10">
    <source>
        <dbReference type="EMBL" id="MFG6449578.1"/>
    </source>
</evidence>
<dbReference type="GO" id="GO:0004156">
    <property type="term" value="F:dihydropteroate synthase activity"/>
    <property type="evidence" value="ECO:0007669"/>
    <property type="project" value="UniProtKB-EC"/>
</dbReference>
<proteinExistence type="predicted"/>
<evidence type="ECO:0000256" key="2">
    <source>
        <dbReference type="ARBA" id="ARBA00001946"/>
    </source>
</evidence>
<keyword evidence="8" id="KW-0289">Folate biosynthesis</keyword>
<feature type="domain" description="Pterin-binding" evidence="9">
    <location>
        <begin position="1"/>
        <end position="250"/>
    </location>
</feature>
<reference evidence="10 11" key="1">
    <citation type="submission" date="2024-08" db="EMBL/GenBank/DDBJ databases">
        <authorList>
            <person name="Lu H."/>
        </authorList>
    </citation>
    <scope>NUCLEOTIDE SEQUENCE [LARGE SCALE GENOMIC DNA]</scope>
    <source>
        <strain evidence="10 11">BYS180W</strain>
    </source>
</reference>
<dbReference type="PANTHER" id="PTHR20941:SF1">
    <property type="entry name" value="FOLIC ACID SYNTHESIS PROTEIN FOL1"/>
    <property type="match status" value="1"/>
</dbReference>